<dbReference type="GO" id="GO:0009234">
    <property type="term" value="P:menaquinone biosynthetic process"/>
    <property type="evidence" value="ECO:0007669"/>
    <property type="project" value="InterPro"/>
</dbReference>
<dbReference type="AlphaFoldDB" id="A0A2P8HW88"/>
<dbReference type="EMBL" id="PYAV01000003">
    <property type="protein sequence ID" value="PSL50490.1"/>
    <property type="molecule type" value="Genomic_DNA"/>
</dbReference>
<evidence type="ECO:0000313" key="2">
    <source>
        <dbReference type="Proteomes" id="UP000242310"/>
    </source>
</evidence>
<comment type="caution">
    <text evidence="1">The sequence shown here is derived from an EMBL/GenBank/DDBJ whole genome shotgun (WGS) entry which is preliminary data.</text>
</comment>
<dbReference type="RefSeq" id="WP_181315235.1">
    <property type="nucleotide sequence ID" value="NZ_PYAV01000003.1"/>
</dbReference>
<proteinExistence type="predicted"/>
<dbReference type="InterPro" id="IPR009920">
    <property type="entry name" value="HEPPP_synth_su1"/>
</dbReference>
<dbReference type="Gene3D" id="1.20.120.1450">
    <property type="match status" value="1"/>
</dbReference>
<organism evidence="1 2">
    <name type="scientific">Salsuginibacillus halophilus</name>
    <dbReference type="NCBI Taxonomy" id="517424"/>
    <lineage>
        <taxon>Bacteria</taxon>
        <taxon>Bacillati</taxon>
        <taxon>Bacillota</taxon>
        <taxon>Bacilli</taxon>
        <taxon>Bacillales</taxon>
        <taxon>Bacillaceae</taxon>
        <taxon>Salsuginibacillus</taxon>
    </lineage>
</organism>
<name>A0A2P8HW88_9BACI</name>
<keyword evidence="2" id="KW-1185">Reference proteome</keyword>
<dbReference type="Proteomes" id="UP000242310">
    <property type="component" value="Unassembled WGS sequence"/>
</dbReference>
<evidence type="ECO:0000313" key="1">
    <source>
        <dbReference type="EMBL" id="PSL50490.1"/>
    </source>
</evidence>
<accession>A0A2P8HW88</accession>
<reference evidence="1 2" key="1">
    <citation type="submission" date="2018-03" db="EMBL/GenBank/DDBJ databases">
        <title>Genomic Encyclopedia of Type Strains, Phase III (KMG-III): the genomes of soil and plant-associated and newly described type strains.</title>
        <authorList>
            <person name="Whitman W."/>
        </authorList>
    </citation>
    <scope>NUCLEOTIDE SEQUENCE [LARGE SCALE GENOMIC DNA]</scope>
    <source>
        <strain evidence="1 2">CGMCC 1.07653</strain>
    </source>
</reference>
<sequence length="264" mass="29571">MKTNAVQTMDTADLEAEFRAWRHHPYVAAHITEPEPDRDHILFLKNIISTKDMQVQEKRERILSALLVQAALDMHEEVTLQDTSTDEMRKRRQLTVLAGDYFSSLYFYFLAKLKDTEVVQVFSRSIQHINEQKMRLHQQEETTLNGVASLVREIQAGLLKNLSAYYNQAVLGETAEAFLGLKKVHAAKATYSCGGECPLLTAVQEAAAWPTGDGQAVEARLADLELAFIEELAHYREKAAPLLNEDVTARIDELIAASNAASKG</sequence>
<protein>
    <submittedName>
        <fullName evidence="1">Heptaprenyl diphosphate synthase</fullName>
    </submittedName>
</protein>
<dbReference type="Pfam" id="PF07307">
    <property type="entry name" value="HEPPP_synt_1"/>
    <property type="match status" value="1"/>
</dbReference>
<gene>
    <name evidence="1" type="ORF">B0H94_103102</name>
</gene>